<evidence type="ECO:0000313" key="9">
    <source>
        <dbReference type="Proteomes" id="UP000218238"/>
    </source>
</evidence>
<sequence length="252" mass="29708">MINLKDKTIQPEEIISSLRKNIQLKDVCQSILYHQIIEQNARERGIIITAEEIQIEADRQRYAKRLVRANDTVTWLNDNLMTPEDWEAGIRDCLLTKKLADALFAKDVEKFFAENRLDFEQIIVYQIVVPYQQLAQEIFYQIEESEMSFYEAAHLYNTDERRRRECGYAGKLYRWDFQPDVAAILFRSKIGEVVTPIRIEQTSHLFLIEELISAELTSQRYEEILNRMFQTWLDSELANLLHNLSLISSPVN</sequence>
<evidence type="ECO:0000256" key="1">
    <source>
        <dbReference type="ARBA" id="ARBA00000971"/>
    </source>
</evidence>
<dbReference type="InterPro" id="IPR050245">
    <property type="entry name" value="PrsA_foldase"/>
</dbReference>
<dbReference type="Gene3D" id="3.10.50.40">
    <property type="match status" value="1"/>
</dbReference>
<dbReference type="PANTHER" id="PTHR47245">
    <property type="entry name" value="PEPTIDYLPROLYL ISOMERASE"/>
    <property type="match status" value="1"/>
</dbReference>
<feature type="domain" description="PpiC" evidence="7">
    <location>
        <begin position="119"/>
        <end position="210"/>
    </location>
</feature>
<comment type="caution">
    <text evidence="8">The sequence shown here is derived from an EMBL/GenBank/DDBJ whole genome shotgun (WGS) entry which is preliminary data.</text>
</comment>
<dbReference type="OrthoDB" id="530022at2"/>
<evidence type="ECO:0000256" key="4">
    <source>
        <dbReference type="ARBA" id="ARBA00023110"/>
    </source>
</evidence>
<dbReference type="EMBL" id="NTFS01000067">
    <property type="protein sequence ID" value="PAX57947.1"/>
    <property type="molecule type" value="Genomic_DNA"/>
</dbReference>
<organism evidence="8 9">
    <name type="scientific">Brunnivagina elsteri CCALA 953</name>
    <dbReference type="NCBI Taxonomy" id="987040"/>
    <lineage>
        <taxon>Bacteria</taxon>
        <taxon>Bacillati</taxon>
        <taxon>Cyanobacteriota</taxon>
        <taxon>Cyanophyceae</taxon>
        <taxon>Nostocales</taxon>
        <taxon>Calotrichaceae</taxon>
        <taxon>Brunnivagina</taxon>
    </lineage>
</organism>
<dbReference type="AlphaFoldDB" id="A0A2A2TL11"/>
<reference evidence="8 9" key="1">
    <citation type="submission" date="2017-08" db="EMBL/GenBank/DDBJ databases">
        <title>Draft genome sequence of filamentous cyanobacterium Calothrix elsteri CCALA 953.</title>
        <authorList>
            <person name="Gagunashvili A.N."/>
            <person name="Elster J."/>
            <person name="Andresson O.S."/>
        </authorList>
    </citation>
    <scope>NUCLEOTIDE SEQUENCE [LARGE SCALE GENOMIC DNA]</scope>
    <source>
        <strain evidence="8 9">CCALA 953</strain>
    </source>
</reference>
<evidence type="ECO:0000313" key="8">
    <source>
        <dbReference type="EMBL" id="PAX57947.1"/>
    </source>
</evidence>
<evidence type="ECO:0000256" key="3">
    <source>
        <dbReference type="ARBA" id="ARBA00022729"/>
    </source>
</evidence>
<keyword evidence="5 6" id="KW-0413">Isomerase</keyword>
<name>A0A2A2TL11_9CYAN</name>
<dbReference type="SUPFAM" id="SSF54534">
    <property type="entry name" value="FKBP-like"/>
    <property type="match status" value="1"/>
</dbReference>
<dbReference type="InterPro" id="IPR000297">
    <property type="entry name" value="PPIase_PpiC"/>
</dbReference>
<dbReference type="Pfam" id="PF00639">
    <property type="entry name" value="Rotamase"/>
    <property type="match status" value="1"/>
</dbReference>
<dbReference type="InterPro" id="IPR027304">
    <property type="entry name" value="Trigger_fact/SurA_dom_sf"/>
</dbReference>
<dbReference type="EC" id="5.2.1.8" evidence="2"/>
<dbReference type="InterPro" id="IPR046357">
    <property type="entry name" value="PPIase_dom_sf"/>
</dbReference>
<dbReference type="SUPFAM" id="SSF109998">
    <property type="entry name" value="Triger factor/SurA peptide-binding domain-like"/>
    <property type="match status" value="1"/>
</dbReference>
<dbReference type="GO" id="GO:0003755">
    <property type="term" value="F:peptidyl-prolyl cis-trans isomerase activity"/>
    <property type="evidence" value="ECO:0007669"/>
    <property type="project" value="UniProtKB-KW"/>
</dbReference>
<accession>A0A2A2TL11</accession>
<dbReference type="PROSITE" id="PS50198">
    <property type="entry name" value="PPIC_PPIASE_2"/>
    <property type="match status" value="1"/>
</dbReference>
<gene>
    <name evidence="8" type="ORF">CK510_08600</name>
</gene>
<evidence type="ECO:0000256" key="6">
    <source>
        <dbReference type="PROSITE-ProRule" id="PRU00278"/>
    </source>
</evidence>
<protein>
    <recommendedName>
        <fullName evidence="2">peptidylprolyl isomerase</fullName>
        <ecNumber evidence="2">5.2.1.8</ecNumber>
    </recommendedName>
</protein>
<evidence type="ECO:0000256" key="2">
    <source>
        <dbReference type="ARBA" id="ARBA00013194"/>
    </source>
</evidence>
<evidence type="ECO:0000259" key="7">
    <source>
        <dbReference type="PROSITE" id="PS50198"/>
    </source>
</evidence>
<dbReference type="RefSeq" id="WP_095721307.1">
    <property type="nucleotide sequence ID" value="NZ_NTFS01000067.1"/>
</dbReference>
<keyword evidence="3" id="KW-0732">Signal</keyword>
<proteinExistence type="predicted"/>
<comment type="catalytic activity">
    <reaction evidence="1">
        <text>[protein]-peptidylproline (omega=180) = [protein]-peptidylproline (omega=0)</text>
        <dbReference type="Rhea" id="RHEA:16237"/>
        <dbReference type="Rhea" id="RHEA-COMP:10747"/>
        <dbReference type="Rhea" id="RHEA-COMP:10748"/>
        <dbReference type="ChEBI" id="CHEBI:83833"/>
        <dbReference type="ChEBI" id="CHEBI:83834"/>
        <dbReference type="EC" id="5.2.1.8"/>
    </reaction>
</comment>
<dbReference type="PANTHER" id="PTHR47245:SF1">
    <property type="entry name" value="FOLDASE PROTEIN PRSA"/>
    <property type="match status" value="1"/>
</dbReference>
<keyword evidence="4 6" id="KW-0697">Rotamase</keyword>
<keyword evidence="9" id="KW-1185">Reference proteome</keyword>
<dbReference type="Proteomes" id="UP000218238">
    <property type="component" value="Unassembled WGS sequence"/>
</dbReference>
<evidence type="ECO:0000256" key="5">
    <source>
        <dbReference type="ARBA" id="ARBA00023235"/>
    </source>
</evidence>